<keyword evidence="5" id="KW-1185">Reference proteome</keyword>
<comment type="caution">
    <text evidence="4">The sequence shown here is derived from an EMBL/GenBank/DDBJ whole genome shotgun (WGS) entry which is preliminary data.</text>
</comment>
<dbReference type="Gene3D" id="3.40.50.150">
    <property type="entry name" value="Vaccinia Virus protein VP39"/>
    <property type="match status" value="1"/>
</dbReference>
<organism evidence="4 5">
    <name type="scientific">Dimorphilus gyrociliatus</name>
    <dbReference type="NCBI Taxonomy" id="2664684"/>
    <lineage>
        <taxon>Eukaryota</taxon>
        <taxon>Metazoa</taxon>
        <taxon>Spiralia</taxon>
        <taxon>Lophotrochozoa</taxon>
        <taxon>Annelida</taxon>
        <taxon>Polychaeta</taxon>
        <taxon>Polychaeta incertae sedis</taxon>
        <taxon>Dinophilidae</taxon>
        <taxon>Dimorphilus</taxon>
    </lineage>
</organism>
<feature type="domain" description="Methyltransferase" evidence="2">
    <location>
        <begin position="193"/>
        <end position="297"/>
    </location>
</feature>
<dbReference type="EMBL" id="CAJFCJ010000011">
    <property type="protein sequence ID" value="CAD5119698.1"/>
    <property type="molecule type" value="Genomic_DNA"/>
</dbReference>
<dbReference type="InterPro" id="IPR048711">
    <property type="entry name" value="WHD_Rv2258c"/>
</dbReference>
<reference evidence="4 5" key="1">
    <citation type="submission" date="2020-08" db="EMBL/GenBank/DDBJ databases">
        <authorList>
            <person name="Hejnol A."/>
        </authorList>
    </citation>
    <scope>NUCLEOTIDE SEQUENCE [LARGE SCALE GENOMIC DNA]</scope>
</reference>
<dbReference type="PANTHER" id="PTHR45128">
    <property type="entry name" value="METHYLTRANSFERASE TYPE 11"/>
    <property type="match status" value="1"/>
</dbReference>
<feature type="compositionally biased region" description="Basic and acidic residues" evidence="1">
    <location>
        <begin position="1"/>
        <end position="27"/>
    </location>
</feature>
<sequence length="389" mass="43606">MDRKDGSNHKETSEIWKQNEKQTDQEKSTAFGNMLERSLNATYLSMGLTLGGELGLFDRILEQDSLTCQELAEKSQTKQCFVNEWLGLMVSSGIIDCIPDSDPERYFIADYKKSSLQGQYSWLAWAKELSGYFKTYDTVSQCFKLSGPRGVDRNQLDAFYDFYENMDKESADKWSEMKSTFAQIPGLIQNFENGIEALDVGCGGGNIFISLALQFPKSTFYGVEISEKALQVARKNAENCGVKNIKFIVADATNLPKEWTGKFKYVHTSHVHHDSSRPRKVTSEIFRVLASKGSLSIFENGTNGRHGDKSSDPNYLMGYFISTFACVPNATYDEKAEEPLGVYVSKRTIIKMMEDCGFSASVVGGEDKSIESPVHNHGSTILHYHGLKN</sequence>
<dbReference type="InterPro" id="IPR025714">
    <property type="entry name" value="Methyltranfer_dom"/>
</dbReference>
<dbReference type="PANTHER" id="PTHR45128:SF1">
    <property type="entry name" value="S-ADENOSYLMETHIONINE-DEPENDENT METHYLTRANSFERASE RV2258C"/>
    <property type="match status" value="1"/>
</dbReference>
<dbReference type="Proteomes" id="UP000549394">
    <property type="component" value="Unassembled WGS sequence"/>
</dbReference>
<dbReference type="SUPFAM" id="SSF53335">
    <property type="entry name" value="S-adenosyl-L-methionine-dependent methyltransferases"/>
    <property type="match status" value="1"/>
</dbReference>
<dbReference type="SUPFAM" id="SSF46785">
    <property type="entry name" value="Winged helix' DNA-binding domain"/>
    <property type="match status" value="1"/>
</dbReference>
<evidence type="ECO:0000313" key="5">
    <source>
        <dbReference type="Proteomes" id="UP000549394"/>
    </source>
</evidence>
<feature type="region of interest" description="Disordered" evidence="1">
    <location>
        <begin position="1"/>
        <end position="28"/>
    </location>
</feature>
<name>A0A7I8VTS1_9ANNE</name>
<evidence type="ECO:0000259" key="3">
    <source>
        <dbReference type="Pfam" id="PF21320"/>
    </source>
</evidence>
<evidence type="ECO:0000259" key="2">
    <source>
        <dbReference type="Pfam" id="PF13847"/>
    </source>
</evidence>
<evidence type="ECO:0000256" key="1">
    <source>
        <dbReference type="SAM" id="MobiDB-lite"/>
    </source>
</evidence>
<evidence type="ECO:0000313" key="4">
    <source>
        <dbReference type="EMBL" id="CAD5119698.1"/>
    </source>
</evidence>
<dbReference type="OrthoDB" id="506498at2759"/>
<dbReference type="InterPro" id="IPR053173">
    <property type="entry name" value="SAM-binding_MTase"/>
</dbReference>
<protein>
    <submittedName>
        <fullName evidence="4">DgyrCDS8290</fullName>
    </submittedName>
</protein>
<proteinExistence type="predicted"/>
<gene>
    <name evidence="4" type="ORF">DGYR_LOCUS7893</name>
</gene>
<dbReference type="AlphaFoldDB" id="A0A7I8VTS1"/>
<feature type="domain" description="S-adenosylmethionine-dependent methyltransferase Rv2258c-like winged HTH" evidence="3">
    <location>
        <begin position="44"/>
        <end position="108"/>
    </location>
</feature>
<dbReference type="InterPro" id="IPR029063">
    <property type="entry name" value="SAM-dependent_MTases_sf"/>
</dbReference>
<dbReference type="Pfam" id="PF13847">
    <property type="entry name" value="Methyltransf_31"/>
    <property type="match status" value="1"/>
</dbReference>
<dbReference type="Pfam" id="PF21320">
    <property type="entry name" value="WHD_Rv2258c"/>
    <property type="match status" value="1"/>
</dbReference>
<dbReference type="InterPro" id="IPR036390">
    <property type="entry name" value="WH_DNA-bd_sf"/>
</dbReference>
<accession>A0A7I8VTS1</accession>
<dbReference type="CDD" id="cd02440">
    <property type="entry name" value="AdoMet_MTases"/>
    <property type="match status" value="1"/>
</dbReference>